<evidence type="ECO:0000313" key="1">
    <source>
        <dbReference type="EMBL" id="CEF61366.1"/>
    </source>
</evidence>
<dbReference type="EMBL" id="LN609407">
    <property type="protein sequence ID" value="CEF61366.1"/>
    <property type="molecule type" value="Genomic_DNA"/>
</dbReference>
<evidence type="ECO:0000313" key="3">
    <source>
        <dbReference type="WBParaSite" id="SRAE_0000049200.1"/>
    </source>
</evidence>
<organism evidence="1">
    <name type="scientific">Strongyloides ratti</name>
    <name type="common">Parasitic roundworm</name>
    <dbReference type="NCBI Taxonomy" id="34506"/>
    <lineage>
        <taxon>Eukaryota</taxon>
        <taxon>Metazoa</taxon>
        <taxon>Ecdysozoa</taxon>
        <taxon>Nematoda</taxon>
        <taxon>Chromadorea</taxon>
        <taxon>Rhabditida</taxon>
        <taxon>Tylenchina</taxon>
        <taxon>Panagrolaimomorpha</taxon>
        <taxon>Strongyloidoidea</taxon>
        <taxon>Strongyloididae</taxon>
        <taxon>Strongyloides</taxon>
    </lineage>
</organism>
<dbReference type="WBParaSite" id="SRAE_0000049200.1">
    <property type="protein sequence ID" value="SRAE_0000049200.1"/>
    <property type="gene ID" value="WBGene00256236"/>
</dbReference>
<gene>
    <name evidence="1 3 4" type="ORF">SRAE_0000049200</name>
</gene>
<sequence length="198" mass="22876">MKIVALSGYKNSPEIYNLIILADIQYFGKFRINELTYDETIKILLHDLNKEFGYTTNELKPKLIHTSTPVHARNTSMNDISTCVSTKNIGKELKDNFVSKKTNGTEFSSTILVASFLFQSKLNISTNENEQKIIFVEIIKPDDLKLSNKTVSENATKVINFNDVFIYFIFRKMNDNKFKLTRRKMLSKQNYRILIQGA</sequence>
<dbReference type="GeneID" id="36373734"/>
<keyword evidence="2" id="KW-1185">Reference proteome</keyword>
<dbReference type="AlphaFoldDB" id="A0A090KVB8"/>
<reference evidence="1" key="2">
    <citation type="submission" date="2014-09" db="EMBL/GenBank/DDBJ databases">
        <authorList>
            <person name="Aslett A.Martin."/>
        </authorList>
    </citation>
    <scope>NUCLEOTIDE SEQUENCE</scope>
    <source>
        <strain evidence="1">ED321 Heterogonic</strain>
    </source>
</reference>
<reference evidence="3" key="3">
    <citation type="submission" date="2020-12" db="UniProtKB">
        <authorList>
            <consortium name="WormBaseParasite"/>
        </authorList>
    </citation>
    <scope>IDENTIFICATION</scope>
</reference>
<protein>
    <submittedName>
        <fullName evidence="1 3">Uncharacterized protein</fullName>
    </submittedName>
</protein>
<dbReference type="Proteomes" id="UP000035682">
    <property type="component" value="Unplaced"/>
</dbReference>
<accession>A0A090KVB8</accession>
<proteinExistence type="predicted"/>
<evidence type="ECO:0000313" key="4">
    <source>
        <dbReference type="WormBase" id="SRAE_0000049200"/>
    </source>
</evidence>
<reference evidence="2" key="1">
    <citation type="submission" date="2014-09" db="EMBL/GenBank/DDBJ databases">
        <authorList>
            <person name="Martin A.A."/>
        </authorList>
    </citation>
    <scope>NUCLEOTIDE SEQUENCE</scope>
    <source>
        <strain evidence="2">ED321</strain>
    </source>
</reference>
<dbReference type="WormBase" id="SRAE_0000049200">
    <property type="protein sequence ID" value="SRP09288"/>
    <property type="gene ID" value="WBGene00256236"/>
</dbReference>
<name>A0A090KVB8_STRRB</name>
<evidence type="ECO:0000313" key="2">
    <source>
        <dbReference type="Proteomes" id="UP000035682"/>
    </source>
</evidence>
<dbReference type="CTD" id="36373734"/>
<dbReference type="RefSeq" id="XP_024500575.1">
    <property type="nucleotide sequence ID" value="XM_024646389.1"/>
</dbReference>